<dbReference type="InterPro" id="IPR013319">
    <property type="entry name" value="GH11/12"/>
</dbReference>
<dbReference type="GO" id="GO:0008810">
    <property type="term" value="F:cellulase activity"/>
    <property type="evidence" value="ECO:0007669"/>
    <property type="project" value="InterPro"/>
</dbReference>
<feature type="signal peptide" evidence="3">
    <location>
        <begin position="1"/>
        <end position="20"/>
    </location>
</feature>
<comment type="caution">
    <text evidence="4">The sequence shown here is derived from an EMBL/GenBank/DDBJ whole genome shotgun (WGS) entry which is preliminary data.</text>
</comment>
<evidence type="ECO:0000313" key="4">
    <source>
        <dbReference type="EMBL" id="KAK3682240.1"/>
    </source>
</evidence>
<dbReference type="PANTHER" id="PTHR34002">
    <property type="entry name" value="BLR1656 PROTEIN"/>
    <property type="match status" value="1"/>
</dbReference>
<dbReference type="PANTHER" id="PTHR34002:SF11">
    <property type="entry name" value="CONCANAVALIN A-LIKE LECTIN_GLUCANASE"/>
    <property type="match status" value="1"/>
</dbReference>
<dbReference type="Gene3D" id="2.60.120.180">
    <property type="match status" value="1"/>
</dbReference>
<keyword evidence="2" id="KW-0326">Glycosidase</keyword>
<keyword evidence="5" id="KW-1185">Reference proteome</keyword>
<evidence type="ECO:0000256" key="1">
    <source>
        <dbReference type="ARBA" id="ARBA00005519"/>
    </source>
</evidence>
<organism evidence="4 5">
    <name type="scientific">Podospora appendiculata</name>
    <dbReference type="NCBI Taxonomy" id="314037"/>
    <lineage>
        <taxon>Eukaryota</taxon>
        <taxon>Fungi</taxon>
        <taxon>Dikarya</taxon>
        <taxon>Ascomycota</taxon>
        <taxon>Pezizomycotina</taxon>
        <taxon>Sordariomycetes</taxon>
        <taxon>Sordariomycetidae</taxon>
        <taxon>Sordariales</taxon>
        <taxon>Podosporaceae</taxon>
        <taxon>Podospora</taxon>
    </lineage>
</organism>
<dbReference type="GO" id="GO:0000272">
    <property type="term" value="P:polysaccharide catabolic process"/>
    <property type="evidence" value="ECO:0007669"/>
    <property type="project" value="UniProtKB-KW"/>
</dbReference>
<name>A0AAE0X0E0_9PEZI</name>
<reference evidence="4" key="1">
    <citation type="journal article" date="2023" name="Mol. Phylogenet. Evol.">
        <title>Genome-scale phylogeny and comparative genomics of the fungal order Sordariales.</title>
        <authorList>
            <person name="Hensen N."/>
            <person name="Bonometti L."/>
            <person name="Westerberg I."/>
            <person name="Brannstrom I.O."/>
            <person name="Guillou S."/>
            <person name="Cros-Aarteil S."/>
            <person name="Calhoun S."/>
            <person name="Haridas S."/>
            <person name="Kuo A."/>
            <person name="Mondo S."/>
            <person name="Pangilinan J."/>
            <person name="Riley R."/>
            <person name="LaButti K."/>
            <person name="Andreopoulos B."/>
            <person name="Lipzen A."/>
            <person name="Chen C."/>
            <person name="Yan M."/>
            <person name="Daum C."/>
            <person name="Ng V."/>
            <person name="Clum A."/>
            <person name="Steindorff A."/>
            <person name="Ohm R.A."/>
            <person name="Martin F."/>
            <person name="Silar P."/>
            <person name="Natvig D.O."/>
            <person name="Lalanne C."/>
            <person name="Gautier V."/>
            <person name="Ament-Velasquez S.L."/>
            <person name="Kruys A."/>
            <person name="Hutchinson M.I."/>
            <person name="Powell A.J."/>
            <person name="Barry K."/>
            <person name="Miller A.N."/>
            <person name="Grigoriev I.V."/>
            <person name="Debuchy R."/>
            <person name="Gladieux P."/>
            <person name="Hiltunen Thoren M."/>
            <person name="Johannesson H."/>
        </authorList>
    </citation>
    <scope>NUCLEOTIDE SEQUENCE</scope>
    <source>
        <strain evidence="4">CBS 314.62</strain>
    </source>
</reference>
<keyword evidence="2" id="KW-0119">Carbohydrate metabolism</keyword>
<protein>
    <submittedName>
        <fullName evidence="4">Concanavalin A-like lectin/glucanase domain-containing protein</fullName>
    </submittedName>
</protein>
<keyword evidence="2" id="KW-0624">Polysaccharide degradation</keyword>
<sequence length="331" mass="35305">MLLLLGHALAVTLWARHSAARHIAHQYNATICGLGSYTSPSNNLTFNSNAWNPDSPGFQCLSVQDSPPKFDATWAWADDPGSVHSYPHVKLTSPAMPVTLSNISALLLSVKWSMGPGSTPRPALNVDSTGLADRETVANVAFDIFADRNTANAQNETTAETEIMIWLGKFGSAKPLGFALERTCFNQTVSDVELQLTCLSVLYQGHNARGTNVFTWMAMANRTSFAAEISPLLQYLWRNGLVSAGSNIGLVSFGSEAYHSEGNVTFSASDFAMSVITGPAPNLAVGGLPTTCAQPEAPPDESGAVSLYARGSWPSRVAITTLVGVVVYFLC</sequence>
<dbReference type="InterPro" id="IPR013320">
    <property type="entry name" value="ConA-like_dom_sf"/>
</dbReference>
<proteinExistence type="inferred from homology"/>
<gene>
    <name evidence="4" type="ORF">B0T22DRAFT_385741</name>
</gene>
<dbReference type="Proteomes" id="UP001270362">
    <property type="component" value="Unassembled WGS sequence"/>
</dbReference>
<evidence type="ECO:0000256" key="3">
    <source>
        <dbReference type="SAM" id="SignalP"/>
    </source>
</evidence>
<evidence type="ECO:0000313" key="5">
    <source>
        <dbReference type="Proteomes" id="UP001270362"/>
    </source>
</evidence>
<dbReference type="SUPFAM" id="SSF49899">
    <property type="entry name" value="Concanavalin A-like lectins/glucanases"/>
    <property type="match status" value="1"/>
</dbReference>
<evidence type="ECO:0000256" key="2">
    <source>
        <dbReference type="RuleBase" id="RU361163"/>
    </source>
</evidence>
<comment type="similarity">
    <text evidence="1 2">Belongs to the glycosyl hydrolase 12 (cellulase H) family.</text>
</comment>
<feature type="chain" id="PRO_5042035013" evidence="3">
    <location>
        <begin position="21"/>
        <end position="331"/>
    </location>
</feature>
<dbReference type="InterPro" id="IPR002594">
    <property type="entry name" value="GH12"/>
</dbReference>
<accession>A0AAE0X0E0</accession>
<dbReference type="AlphaFoldDB" id="A0AAE0X0E0"/>
<dbReference type="EMBL" id="JAULSO010000005">
    <property type="protein sequence ID" value="KAK3682240.1"/>
    <property type="molecule type" value="Genomic_DNA"/>
</dbReference>
<reference evidence="4" key="2">
    <citation type="submission" date="2023-06" db="EMBL/GenBank/DDBJ databases">
        <authorList>
            <consortium name="Lawrence Berkeley National Laboratory"/>
            <person name="Haridas S."/>
            <person name="Hensen N."/>
            <person name="Bonometti L."/>
            <person name="Westerberg I."/>
            <person name="Brannstrom I.O."/>
            <person name="Guillou S."/>
            <person name="Cros-Aarteil S."/>
            <person name="Calhoun S."/>
            <person name="Kuo A."/>
            <person name="Mondo S."/>
            <person name="Pangilinan J."/>
            <person name="Riley R."/>
            <person name="Labutti K."/>
            <person name="Andreopoulos B."/>
            <person name="Lipzen A."/>
            <person name="Chen C."/>
            <person name="Yanf M."/>
            <person name="Daum C."/>
            <person name="Ng V."/>
            <person name="Clum A."/>
            <person name="Steindorff A."/>
            <person name="Ohm R."/>
            <person name="Martin F."/>
            <person name="Silar P."/>
            <person name="Natvig D."/>
            <person name="Lalanne C."/>
            <person name="Gautier V."/>
            <person name="Ament-Velasquez S.L."/>
            <person name="Kruys A."/>
            <person name="Hutchinson M.I."/>
            <person name="Powell A.J."/>
            <person name="Barry K."/>
            <person name="Miller A.N."/>
            <person name="Grigoriev I.V."/>
            <person name="Debuchy R."/>
            <person name="Gladieux P."/>
            <person name="Thoren M.H."/>
            <person name="Johannesson H."/>
        </authorList>
    </citation>
    <scope>NUCLEOTIDE SEQUENCE</scope>
    <source>
        <strain evidence="4">CBS 314.62</strain>
    </source>
</reference>
<keyword evidence="2" id="KW-0378">Hydrolase</keyword>
<dbReference type="Pfam" id="PF01670">
    <property type="entry name" value="Glyco_hydro_12"/>
    <property type="match status" value="1"/>
</dbReference>
<keyword evidence="3" id="KW-0732">Signal</keyword>